<keyword evidence="2" id="KW-1185">Reference proteome</keyword>
<proteinExistence type="predicted"/>
<comment type="caution">
    <text evidence="1">The sequence shown here is derived from an EMBL/GenBank/DDBJ whole genome shotgun (WGS) entry which is preliminary data.</text>
</comment>
<organism evidence="1 2">
    <name type="scientific">Rhodocollybia butyracea</name>
    <dbReference type="NCBI Taxonomy" id="206335"/>
    <lineage>
        <taxon>Eukaryota</taxon>
        <taxon>Fungi</taxon>
        <taxon>Dikarya</taxon>
        <taxon>Basidiomycota</taxon>
        <taxon>Agaricomycotina</taxon>
        <taxon>Agaricomycetes</taxon>
        <taxon>Agaricomycetidae</taxon>
        <taxon>Agaricales</taxon>
        <taxon>Marasmiineae</taxon>
        <taxon>Omphalotaceae</taxon>
        <taxon>Rhodocollybia</taxon>
    </lineage>
</organism>
<dbReference type="EMBL" id="JADNRY010000282">
    <property type="protein sequence ID" value="KAF9059738.1"/>
    <property type="molecule type" value="Genomic_DNA"/>
</dbReference>
<dbReference type="Proteomes" id="UP000772434">
    <property type="component" value="Unassembled WGS sequence"/>
</dbReference>
<sequence length="214" mass="24261">MASRMCFGFLIPDKHMQSVGKMYYEKLFPNDELPEERWAHATYGAVASTALMEKVDELPWALSRMATVFSTCNGHIGRVVSLFDNFSHQFGQLGSPGRPGPKQLTVEIVKQFQEVLEIQTLPCWYYMADQSSDERHIDISIDGGLQEYWTPTAHAYVTSWAPRLELLSTWVLAAFREGSGEMLQKTEGYRYTSKNLPKFDVPLAHLRSSLASEA</sequence>
<evidence type="ECO:0000313" key="1">
    <source>
        <dbReference type="EMBL" id="KAF9059738.1"/>
    </source>
</evidence>
<evidence type="ECO:0000313" key="2">
    <source>
        <dbReference type="Proteomes" id="UP000772434"/>
    </source>
</evidence>
<accession>A0A9P5P9F9</accession>
<name>A0A9P5P9F9_9AGAR</name>
<dbReference type="OrthoDB" id="2819792at2759"/>
<protein>
    <submittedName>
        <fullName evidence="1">Uncharacterized protein</fullName>
    </submittedName>
</protein>
<reference evidence="1" key="1">
    <citation type="submission" date="2020-11" db="EMBL/GenBank/DDBJ databases">
        <authorList>
            <consortium name="DOE Joint Genome Institute"/>
            <person name="Ahrendt S."/>
            <person name="Riley R."/>
            <person name="Andreopoulos W."/>
            <person name="Labutti K."/>
            <person name="Pangilinan J."/>
            <person name="Ruiz-Duenas F.J."/>
            <person name="Barrasa J.M."/>
            <person name="Sanchez-Garcia M."/>
            <person name="Camarero S."/>
            <person name="Miyauchi S."/>
            <person name="Serrano A."/>
            <person name="Linde D."/>
            <person name="Babiker R."/>
            <person name="Drula E."/>
            <person name="Ayuso-Fernandez I."/>
            <person name="Pacheco R."/>
            <person name="Padilla G."/>
            <person name="Ferreira P."/>
            <person name="Barriuso J."/>
            <person name="Kellner H."/>
            <person name="Castanera R."/>
            <person name="Alfaro M."/>
            <person name="Ramirez L."/>
            <person name="Pisabarro A.G."/>
            <person name="Kuo A."/>
            <person name="Tritt A."/>
            <person name="Lipzen A."/>
            <person name="He G."/>
            <person name="Yan M."/>
            <person name="Ng V."/>
            <person name="Cullen D."/>
            <person name="Martin F."/>
            <person name="Rosso M.-N."/>
            <person name="Henrissat B."/>
            <person name="Hibbett D."/>
            <person name="Martinez A.T."/>
            <person name="Grigoriev I.V."/>
        </authorList>
    </citation>
    <scope>NUCLEOTIDE SEQUENCE</scope>
    <source>
        <strain evidence="1">AH 40177</strain>
    </source>
</reference>
<dbReference type="AlphaFoldDB" id="A0A9P5P9F9"/>
<gene>
    <name evidence="1" type="ORF">BDP27DRAFT_1371192</name>
</gene>